<dbReference type="InterPro" id="IPR035976">
    <property type="entry name" value="Sushi/SCR/CCP_sf"/>
</dbReference>
<dbReference type="SUPFAM" id="SSF57535">
    <property type="entry name" value="Complement control module/SCR domain"/>
    <property type="match status" value="2"/>
</dbReference>
<evidence type="ECO:0000259" key="3">
    <source>
        <dbReference type="PROSITE" id="PS50923"/>
    </source>
</evidence>
<reference evidence="4" key="1">
    <citation type="submission" date="2013-04" db="EMBL/GenBank/DDBJ databases">
        <authorList>
            <person name="Qu J."/>
            <person name="Murali S.C."/>
            <person name="Bandaranaike D."/>
            <person name="Bellair M."/>
            <person name="Blankenburg K."/>
            <person name="Chao H."/>
            <person name="Dinh H."/>
            <person name="Doddapaneni H."/>
            <person name="Downs B."/>
            <person name="Dugan-Rocha S."/>
            <person name="Elkadiri S."/>
            <person name="Gnanaolivu R.D."/>
            <person name="Hernandez B."/>
            <person name="Javaid M."/>
            <person name="Jayaseelan J.C."/>
            <person name="Lee S."/>
            <person name="Li M."/>
            <person name="Ming W."/>
            <person name="Munidasa M."/>
            <person name="Muniz J."/>
            <person name="Nguyen L."/>
            <person name="Ongeri F."/>
            <person name="Osuji N."/>
            <person name="Pu L.-L."/>
            <person name="Puazo M."/>
            <person name="Qu C."/>
            <person name="Quiroz J."/>
            <person name="Raj R."/>
            <person name="Weissenberger G."/>
            <person name="Xin Y."/>
            <person name="Zou X."/>
            <person name="Han Y."/>
            <person name="Richards S."/>
            <person name="Worley K."/>
            <person name="Muzny D."/>
            <person name="Gibbs R."/>
        </authorList>
    </citation>
    <scope>NUCLEOTIDE SEQUENCE</scope>
    <source>
        <strain evidence="4">Sampled in the wild</strain>
    </source>
</reference>
<gene>
    <name evidence="4" type="ORF">J437_LFUL003455</name>
</gene>
<keyword evidence="5" id="KW-1185">Reference proteome</keyword>
<dbReference type="Pfam" id="PF00084">
    <property type="entry name" value="Sushi"/>
    <property type="match status" value="1"/>
</dbReference>
<proteinExistence type="predicted"/>
<dbReference type="InterPro" id="IPR000436">
    <property type="entry name" value="Sushi_SCR_CCP_dom"/>
</dbReference>
<dbReference type="Proteomes" id="UP000792457">
    <property type="component" value="Unassembled WGS sequence"/>
</dbReference>
<accession>A0A8K0K1X0</accession>
<evidence type="ECO:0000256" key="1">
    <source>
        <dbReference type="ARBA" id="ARBA00023157"/>
    </source>
</evidence>
<comment type="caution">
    <text evidence="4">The sequence shown here is derived from an EMBL/GenBank/DDBJ whole genome shotgun (WGS) entry which is preliminary data.</text>
</comment>
<dbReference type="Gene3D" id="2.10.70.10">
    <property type="entry name" value="Complement Module, domain 1"/>
    <property type="match status" value="2"/>
</dbReference>
<keyword evidence="2" id="KW-0768">Sushi</keyword>
<name>A0A8K0K1X0_LADFU</name>
<evidence type="ECO:0000256" key="2">
    <source>
        <dbReference type="PROSITE-ProRule" id="PRU00302"/>
    </source>
</evidence>
<reference evidence="4" key="2">
    <citation type="submission" date="2017-10" db="EMBL/GenBank/DDBJ databases">
        <title>Ladona fulva Genome sequencing and assembly.</title>
        <authorList>
            <person name="Murali S."/>
            <person name="Richards S."/>
            <person name="Bandaranaike D."/>
            <person name="Bellair M."/>
            <person name="Blankenburg K."/>
            <person name="Chao H."/>
            <person name="Dinh H."/>
            <person name="Doddapaneni H."/>
            <person name="Dugan-Rocha S."/>
            <person name="Elkadiri S."/>
            <person name="Gnanaolivu R."/>
            <person name="Hernandez B."/>
            <person name="Skinner E."/>
            <person name="Javaid M."/>
            <person name="Lee S."/>
            <person name="Li M."/>
            <person name="Ming W."/>
            <person name="Munidasa M."/>
            <person name="Muniz J."/>
            <person name="Nguyen L."/>
            <person name="Hughes D."/>
            <person name="Osuji N."/>
            <person name="Pu L.-L."/>
            <person name="Puazo M."/>
            <person name="Qu C."/>
            <person name="Quiroz J."/>
            <person name="Raj R."/>
            <person name="Weissenberger G."/>
            <person name="Xin Y."/>
            <person name="Zou X."/>
            <person name="Han Y."/>
            <person name="Worley K."/>
            <person name="Muzny D."/>
            <person name="Gibbs R."/>
        </authorList>
    </citation>
    <scope>NUCLEOTIDE SEQUENCE</scope>
    <source>
        <strain evidence="4">Sampled in the wild</strain>
    </source>
</reference>
<keyword evidence="1" id="KW-1015">Disulfide bond</keyword>
<evidence type="ECO:0000313" key="5">
    <source>
        <dbReference type="Proteomes" id="UP000792457"/>
    </source>
</evidence>
<protein>
    <recommendedName>
        <fullName evidence="3">Sushi domain-containing protein</fullName>
    </recommendedName>
</protein>
<evidence type="ECO:0000313" key="4">
    <source>
        <dbReference type="EMBL" id="KAG8226463.1"/>
    </source>
</evidence>
<dbReference type="OrthoDB" id="406096at2759"/>
<feature type="domain" description="Sushi" evidence="3">
    <location>
        <begin position="144"/>
        <end position="202"/>
    </location>
</feature>
<dbReference type="SMART" id="SM00032">
    <property type="entry name" value="CCP"/>
    <property type="match status" value="2"/>
</dbReference>
<sequence length="226" mass="24805">MEPLWGPALGTMAKEGRHVSVFSLVRNNKAMKTCHVTMIVKVQKCSQLLLPPNTRARCSQGTVWGSRCEFTCINKDSRSTFVPSDVKETTCEMMTVKGEMGWSHEPPECNEDSTTSPQVSEASDSEIAEEETCAIPFAPAEGIISCGDEDDSSNTETVPVGTVCRYKCSPGYQIPPTQRHLETTRCLSGGDWSTGADPYCEKIIEDVGETMLPTSSIFSRHNRLGR</sequence>
<dbReference type="CDD" id="cd00033">
    <property type="entry name" value="CCP"/>
    <property type="match status" value="2"/>
</dbReference>
<dbReference type="EMBL" id="KZ308282">
    <property type="protein sequence ID" value="KAG8226463.1"/>
    <property type="molecule type" value="Genomic_DNA"/>
</dbReference>
<dbReference type="PROSITE" id="PS50923">
    <property type="entry name" value="SUSHI"/>
    <property type="match status" value="1"/>
</dbReference>
<comment type="caution">
    <text evidence="2">Lacks conserved residue(s) required for the propagation of feature annotation.</text>
</comment>
<organism evidence="4 5">
    <name type="scientific">Ladona fulva</name>
    <name type="common">Scarce chaser dragonfly</name>
    <name type="synonym">Libellula fulva</name>
    <dbReference type="NCBI Taxonomy" id="123851"/>
    <lineage>
        <taxon>Eukaryota</taxon>
        <taxon>Metazoa</taxon>
        <taxon>Ecdysozoa</taxon>
        <taxon>Arthropoda</taxon>
        <taxon>Hexapoda</taxon>
        <taxon>Insecta</taxon>
        <taxon>Pterygota</taxon>
        <taxon>Palaeoptera</taxon>
        <taxon>Odonata</taxon>
        <taxon>Epiprocta</taxon>
        <taxon>Anisoptera</taxon>
        <taxon>Libelluloidea</taxon>
        <taxon>Libellulidae</taxon>
        <taxon>Ladona</taxon>
    </lineage>
</organism>
<dbReference type="AlphaFoldDB" id="A0A8K0K1X0"/>